<accession>A0A0R2N9B5</accession>
<protein>
    <submittedName>
        <fullName evidence="1">Uncharacterized protein</fullName>
    </submittedName>
</protein>
<reference evidence="1 2" key="1">
    <citation type="journal article" date="2015" name="Genome Announc.">
        <title>Expanding the biotechnology potential of lactobacilli through comparative genomics of 213 strains and associated genera.</title>
        <authorList>
            <person name="Sun Z."/>
            <person name="Harris H.M."/>
            <person name="McCann A."/>
            <person name="Guo C."/>
            <person name="Argimon S."/>
            <person name="Zhang W."/>
            <person name="Yang X."/>
            <person name="Jeffery I.B."/>
            <person name="Cooney J.C."/>
            <person name="Kagawa T.F."/>
            <person name="Liu W."/>
            <person name="Song Y."/>
            <person name="Salvetti E."/>
            <person name="Wrobel A."/>
            <person name="Rasinkangas P."/>
            <person name="Parkhill J."/>
            <person name="Rea M.C."/>
            <person name="O'Sullivan O."/>
            <person name="Ritari J."/>
            <person name="Douillard F.P."/>
            <person name="Paul Ross R."/>
            <person name="Yang R."/>
            <person name="Briner A.E."/>
            <person name="Felis G.E."/>
            <person name="de Vos W.M."/>
            <person name="Barrangou R."/>
            <person name="Klaenhammer T.R."/>
            <person name="Caufield P.W."/>
            <person name="Cui Y."/>
            <person name="Zhang H."/>
            <person name="O'Toole P.W."/>
        </authorList>
    </citation>
    <scope>NUCLEOTIDE SEQUENCE [LARGE SCALE GENOMIC DNA]</scope>
    <source>
        <strain evidence="1 2">DSM 23026</strain>
    </source>
</reference>
<dbReference type="Proteomes" id="UP000051249">
    <property type="component" value="Unassembled WGS sequence"/>
</dbReference>
<dbReference type="EMBL" id="JQCQ01000038">
    <property type="protein sequence ID" value="KRO22388.1"/>
    <property type="molecule type" value="Genomic_DNA"/>
</dbReference>
<gene>
    <name evidence="1" type="ORF">IV88_GL001173</name>
</gene>
<evidence type="ECO:0000313" key="1">
    <source>
        <dbReference type="EMBL" id="KRO22388.1"/>
    </source>
</evidence>
<dbReference type="AlphaFoldDB" id="A0A0R2N9B5"/>
<name>A0A0R2N9B5_9LACO</name>
<proteinExistence type="predicted"/>
<evidence type="ECO:0000313" key="2">
    <source>
        <dbReference type="Proteomes" id="UP000051249"/>
    </source>
</evidence>
<keyword evidence="2" id="KW-1185">Reference proteome</keyword>
<sequence length="54" mass="6297">MNSKNEKAITQDNDVTVTNPKTLKDLFKNWHGTYKTPEDLRGWNDIKPTGRELH</sequence>
<organism evidence="1 2">
    <name type="scientific">Pediococcus argentinicus</name>
    <dbReference type="NCBI Taxonomy" id="480391"/>
    <lineage>
        <taxon>Bacteria</taxon>
        <taxon>Bacillati</taxon>
        <taxon>Bacillota</taxon>
        <taxon>Bacilli</taxon>
        <taxon>Lactobacillales</taxon>
        <taxon>Lactobacillaceae</taxon>
        <taxon>Pediococcus</taxon>
    </lineage>
</organism>
<dbReference type="RefSeq" id="WP_157059333.1">
    <property type="nucleotide sequence ID" value="NZ_BJZZ01000039.1"/>
</dbReference>
<comment type="caution">
    <text evidence="1">The sequence shown here is derived from an EMBL/GenBank/DDBJ whole genome shotgun (WGS) entry which is preliminary data.</text>
</comment>
<dbReference type="PATRIC" id="fig|480391.4.peg.1191"/>